<dbReference type="InterPro" id="IPR014027">
    <property type="entry name" value="UDP-Glc/GDP-Man_DH_C"/>
</dbReference>
<evidence type="ECO:0000313" key="6">
    <source>
        <dbReference type="EMBL" id="MBA4465766.1"/>
    </source>
</evidence>
<dbReference type="InterPro" id="IPR028359">
    <property type="entry name" value="UDP_ManNAc/GlcNAc_DH"/>
</dbReference>
<evidence type="ECO:0000256" key="2">
    <source>
        <dbReference type="ARBA" id="ARBA00023002"/>
    </source>
</evidence>
<dbReference type="Proteomes" id="UP000538075">
    <property type="component" value="Unassembled WGS sequence"/>
</dbReference>
<dbReference type="GO" id="GO:0051287">
    <property type="term" value="F:NAD binding"/>
    <property type="evidence" value="ECO:0007669"/>
    <property type="project" value="InterPro"/>
</dbReference>
<dbReference type="EMBL" id="VDFG01000584">
    <property type="protein sequence ID" value="MBA4465766.1"/>
    <property type="molecule type" value="Genomic_DNA"/>
</dbReference>
<dbReference type="Pfam" id="PF03720">
    <property type="entry name" value="UDPG_MGDP_dh_C"/>
    <property type="match status" value="1"/>
</dbReference>
<dbReference type="NCBIfam" id="TIGR03026">
    <property type="entry name" value="NDP-sugDHase"/>
    <property type="match status" value="1"/>
</dbReference>
<proteinExistence type="inferred from homology"/>
<keyword evidence="3" id="KW-0520">NAD</keyword>
<dbReference type="Gene3D" id="3.40.50.720">
    <property type="entry name" value="NAD(P)-binding Rossmann-like Domain"/>
    <property type="match status" value="2"/>
</dbReference>
<dbReference type="PIRSF" id="PIRSF500136">
    <property type="entry name" value="UDP_ManNAc_DH"/>
    <property type="match status" value="1"/>
</dbReference>
<dbReference type="PIRSF" id="PIRSF000124">
    <property type="entry name" value="UDPglc_GDPman_dh"/>
    <property type="match status" value="1"/>
</dbReference>
<comment type="similarity">
    <text evidence="1 4">Belongs to the UDP-glucose/GDP-mannose dehydrogenase family.</text>
</comment>
<reference evidence="6 7" key="1">
    <citation type="journal article" date="2020" name="J. Appl. Phycol.">
        <title>Morphological changes and genome evolution in Raphidiopsis raciborskii CS-506 after 23 years in culture.</title>
        <authorList>
            <person name="Willis A."/>
            <person name="Bent S.J."/>
            <person name="Jameson I.D."/>
        </authorList>
    </citation>
    <scope>NUCLEOTIDE SEQUENCE [LARGE SCALE GENOMIC DNA]</scope>
    <source>
        <strain evidence="6 7">CS-506_A</strain>
    </source>
</reference>
<evidence type="ECO:0000256" key="3">
    <source>
        <dbReference type="ARBA" id="ARBA00023027"/>
    </source>
</evidence>
<protein>
    <submittedName>
        <fullName evidence="6">Nucleotide sugar dehydrogenase</fullName>
    </submittedName>
</protein>
<dbReference type="InterPro" id="IPR036220">
    <property type="entry name" value="UDP-Glc/GDP-Man_DH_C_sf"/>
</dbReference>
<dbReference type="GO" id="GO:0016616">
    <property type="term" value="F:oxidoreductase activity, acting on the CH-OH group of donors, NAD or NADP as acceptor"/>
    <property type="evidence" value="ECO:0007669"/>
    <property type="project" value="InterPro"/>
</dbReference>
<gene>
    <name evidence="6" type="ORF">FHK98_09050</name>
</gene>
<dbReference type="InterPro" id="IPR036291">
    <property type="entry name" value="NAD(P)-bd_dom_sf"/>
</dbReference>
<evidence type="ECO:0000259" key="5">
    <source>
        <dbReference type="SMART" id="SM00984"/>
    </source>
</evidence>
<evidence type="ECO:0000256" key="4">
    <source>
        <dbReference type="PIRNR" id="PIRNR000124"/>
    </source>
</evidence>
<accession>A0A838WJH4</accession>
<feature type="domain" description="UDP-glucose/GDP-mannose dehydrogenase C-terminal" evidence="5">
    <location>
        <begin position="317"/>
        <end position="417"/>
    </location>
</feature>
<dbReference type="AlphaFoldDB" id="A0A838WJH4"/>
<dbReference type="InterPro" id="IPR008927">
    <property type="entry name" value="6-PGluconate_DH-like_C_sf"/>
</dbReference>
<comment type="caution">
    <text evidence="6">The sequence shown here is derived from an EMBL/GenBank/DDBJ whole genome shotgun (WGS) entry which is preliminary data.</text>
</comment>
<sequence length="429" mass="47392">MNTENHRIAVIGLGYVGLPVALALAEKFPDVVGFDINPDRIHDLKVGIDTTKEVESHTLTQTSLHLSDNLATLQDRNFFIVCVPTPVDDNHQPNLTPLIKASQTIGKVIQPGAVVVYESTVYPGVTEEICGPAIAQISGLKQGIDFKLGYSPERINPGDKLHTLEKITKVVAGEDEETLERIATVYGQIITAGIHRAPSIQVAEMAKVIENTQRDLNIAFMNELALICDRMNIRTHDVLQATRTKWNFLPFSPGLVGGHCIGVDPYYLTAKAETLGYHPEVILAGRRINDNMGIYLAQRLVKLLIQAKIPIQGSRIGILGLTFKENVPDLRNSRIPDIVQELRSFGIEPLIHDPLADAQEAQREYEIQLVEWGVLSNLDGLVLAVNHSFYLDLPVEELLGCLVPNGVIMDVKSMLNPVNIPKTNTYWSL</sequence>
<name>A0A838WJH4_9CYAN</name>
<dbReference type="InterPro" id="IPR017476">
    <property type="entry name" value="UDP-Glc/GDP-Man"/>
</dbReference>
<dbReference type="SUPFAM" id="SSF51735">
    <property type="entry name" value="NAD(P)-binding Rossmann-fold domains"/>
    <property type="match status" value="1"/>
</dbReference>
<keyword evidence="2" id="KW-0560">Oxidoreductase</keyword>
<dbReference type="Pfam" id="PF00984">
    <property type="entry name" value="UDPG_MGDP_dh"/>
    <property type="match status" value="1"/>
</dbReference>
<dbReference type="GO" id="GO:0016628">
    <property type="term" value="F:oxidoreductase activity, acting on the CH-CH group of donors, NAD or NADP as acceptor"/>
    <property type="evidence" value="ECO:0007669"/>
    <property type="project" value="InterPro"/>
</dbReference>
<dbReference type="PANTHER" id="PTHR43491:SF2">
    <property type="entry name" value="UDP-N-ACETYL-D-MANNOSAMINE DEHYDROGENASE"/>
    <property type="match status" value="1"/>
</dbReference>
<evidence type="ECO:0000256" key="1">
    <source>
        <dbReference type="ARBA" id="ARBA00006601"/>
    </source>
</evidence>
<evidence type="ECO:0000313" key="7">
    <source>
        <dbReference type="Proteomes" id="UP000538075"/>
    </source>
</evidence>
<organism evidence="6 7">
    <name type="scientific">Cylindrospermopsis raciborskii CS-506_A</name>
    <dbReference type="NCBI Taxonomy" id="2585140"/>
    <lineage>
        <taxon>Bacteria</taxon>
        <taxon>Bacillati</taxon>
        <taxon>Cyanobacteriota</taxon>
        <taxon>Cyanophyceae</taxon>
        <taxon>Nostocales</taxon>
        <taxon>Aphanizomenonaceae</taxon>
        <taxon>Cylindrospermopsis</taxon>
    </lineage>
</organism>
<dbReference type="GO" id="GO:0000271">
    <property type="term" value="P:polysaccharide biosynthetic process"/>
    <property type="evidence" value="ECO:0007669"/>
    <property type="project" value="InterPro"/>
</dbReference>
<dbReference type="SUPFAM" id="SSF48179">
    <property type="entry name" value="6-phosphogluconate dehydrogenase C-terminal domain-like"/>
    <property type="match status" value="1"/>
</dbReference>
<dbReference type="InterPro" id="IPR014026">
    <property type="entry name" value="UDP-Glc/GDP-Man_DH_dimer"/>
</dbReference>
<dbReference type="Pfam" id="PF03721">
    <property type="entry name" value="UDPG_MGDP_dh_N"/>
    <property type="match status" value="1"/>
</dbReference>
<dbReference type="InterPro" id="IPR001732">
    <property type="entry name" value="UDP-Glc/GDP-Man_DH_N"/>
</dbReference>
<dbReference type="SMART" id="SM00984">
    <property type="entry name" value="UDPG_MGDP_dh_C"/>
    <property type="match status" value="1"/>
</dbReference>
<dbReference type="PANTHER" id="PTHR43491">
    <property type="entry name" value="UDP-N-ACETYL-D-MANNOSAMINE DEHYDROGENASE"/>
    <property type="match status" value="1"/>
</dbReference>
<dbReference type="SUPFAM" id="SSF52413">
    <property type="entry name" value="UDP-glucose/GDP-mannose dehydrogenase C-terminal domain"/>
    <property type="match status" value="1"/>
</dbReference>